<dbReference type="GO" id="GO:0003700">
    <property type="term" value="F:DNA-binding transcription factor activity"/>
    <property type="evidence" value="ECO:0007669"/>
    <property type="project" value="InterPro"/>
</dbReference>
<feature type="region of interest" description="Disordered" evidence="1">
    <location>
        <begin position="27"/>
        <end position="57"/>
    </location>
</feature>
<dbReference type="RefSeq" id="XP_062646093.1">
    <property type="nucleotide sequence ID" value="XM_062795663.1"/>
</dbReference>
<dbReference type="EMBL" id="MU853231">
    <property type="protein sequence ID" value="KAK4122322.1"/>
    <property type="molecule type" value="Genomic_DNA"/>
</dbReference>
<comment type="caution">
    <text evidence="3">The sequence shown here is derived from an EMBL/GenBank/DDBJ whole genome shotgun (WGS) entry which is preliminary data.</text>
</comment>
<reference evidence="3" key="2">
    <citation type="submission" date="2023-05" db="EMBL/GenBank/DDBJ databases">
        <authorList>
            <consortium name="Lawrence Berkeley National Laboratory"/>
            <person name="Steindorff A."/>
            <person name="Hensen N."/>
            <person name="Bonometti L."/>
            <person name="Westerberg I."/>
            <person name="Brannstrom I.O."/>
            <person name="Guillou S."/>
            <person name="Cros-Aarteil S."/>
            <person name="Calhoun S."/>
            <person name="Haridas S."/>
            <person name="Kuo A."/>
            <person name="Mondo S."/>
            <person name="Pangilinan J."/>
            <person name="Riley R."/>
            <person name="Labutti K."/>
            <person name="Andreopoulos B."/>
            <person name="Lipzen A."/>
            <person name="Chen C."/>
            <person name="Yanf M."/>
            <person name="Daum C."/>
            <person name="Ng V."/>
            <person name="Clum A."/>
            <person name="Ohm R."/>
            <person name="Martin F."/>
            <person name="Silar P."/>
            <person name="Natvig D."/>
            <person name="Lalanne C."/>
            <person name="Gautier V."/>
            <person name="Ament-Velasquez S.L."/>
            <person name="Kruys A."/>
            <person name="Hutchinson M.I."/>
            <person name="Powell A.J."/>
            <person name="Barry K."/>
            <person name="Miller A.N."/>
            <person name="Grigoriev I.V."/>
            <person name="Debuchy R."/>
            <person name="Gladieux P."/>
            <person name="Thoren M.H."/>
            <person name="Johannesson H."/>
        </authorList>
    </citation>
    <scope>NUCLEOTIDE SEQUENCE</scope>
    <source>
        <strain evidence="3">CBS 731.68</strain>
    </source>
</reference>
<dbReference type="InterPro" id="IPR013087">
    <property type="entry name" value="Znf_C2H2_type"/>
</dbReference>
<evidence type="ECO:0000256" key="1">
    <source>
        <dbReference type="SAM" id="MobiDB-lite"/>
    </source>
</evidence>
<feature type="region of interest" description="Disordered" evidence="1">
    <location>
        <begin position="562"/>
        <end position="607"/>
    </location>
</feature>
<feature type="compositionally biased region" description="Polar residues" evidence="1">
    <location>
        <begin position="107"/>
        <end position="119"/>
    </location>
</feature>
<name>A0AAN6TX25_9PEZI</name>
<feature type="compositionally biased region" description="Polar residues" evidence="1">
    <location>
        <begin position="44"/>
        <end position="57"/>
    </location>
</feature>
<dbReference type="Gene3D" id="3.30.160.60">
    <property type="entry name" value="Classic Zinc Finger"/>
    <property type="match status" value="1"/>
</dbReference>
<keyword evidence="4" id="KW-1185">Reference proteome</keyword>
<reference evidence="3" key="1">
    <citation type="journal article" date="2023" name="Mol. Phylogenet. Evol.">
        <title>Genome-scale phylogeny and comparative genomics of the fungal order Sordariales.</title>
        <authorList>
            <person name="Hensen N."/>
            <person name="Bonometti L."/>
            <person name="Westerberg I."/>
            <person name="Brannstrom I.O."/>
            <person name="Guillou S."/>
            <person name="Cros-Aarteil S."/>
            <person name="Calhoun S."/>
            <person name="Haridas S."/>
            <person name="Kuo A."/>
            <person name="Mondo S."/>
            <person name="Pangilinan J."/>
            <person name="Riley R."/>
            <person name="LaButti K."/>
            <person name="Andreopoulos B."/>
            <person name="Lipzen A."/>
            <person name="Chen C."/>
            <person name="Yan M."/>
            <person name="Daum C."/>
            <person name="Ng V."/>
            <person name="Clum A."/>
            <person name="Steindorff A."/>
            <person name="Ohm R.A."/>
            <person name="Martin F."/>
            <person name="Silar P."/>
            <person name="Natvig D.O."/>
            <person name="Lalanne C."/>
            <person name="Gautier V."/>
            <person name="Ament-Velasquez S.L."/>
            <person name="Kruys A."/>
            <person name="Hutchinson M.I."/>
            <person name="Powell A.J."/>
            <person name="Barry K."/>
            <person name="Miller A.N."/>
            <person name="Grigoriev I.V."/>
            <person name="Debuchy R."/>
            <person name="Gladieux P."/>
            <person name="Hiltunen Thoren M."/>
            <person name="Johannesson H."/>
        </authorList>
    </citation>
    <scope>NUCLEOTIDE SEQUENCE</scope>
    <source>
        <strain evidence="3">CBS 731.68</strain>
    </source>
</reference>
<feature type="compositionally biased region" description="Low complexity" evidence="1">
    <location>
        <begin position="562"/>
        <end position="571"/>
    </location>
</feature>
<feature type="region of interest" description="Disordered" evidence="1">
    <location>
        <begin position="205"/>
        <end position="290"/>
    </location>
</feature>
<feature type="domain" description="C2H2-type" evidence="2">
    <location>
        <begin position="348"/>
        <end position="375"/>
    </location>
</feature>
<accession>A0AAN6TX25</accession>
<dbReference type="PANTHER" id="PTHR23225:SF2">
    <property type="entry name" value="AT09679P-RELATED"/>
    <property type="match status" value="1"/>
</dbReference>
<dbReference type="GeneID" id="87832431"/>
<dbReference type="PANTHER" id="PTHR23225">
    <property type="entry name" value="ZINC FINGER PROTEIN"/>
    <property type="match status" value="1"/>
</dbReference>
<organism evidence="3 4">
    <name type="scientific">Parathielavia appendiculata</name>
    <dbReference type="NCBI Taxonomy" id="2587402"/>
    <lineage>
        <taxon>Eukaryota</taxon>
        <taxon>Fungi</taxon>
        <taxon>Dikarya</taxon>
        <taxon>Ascomycota</taxon>
        <taxon>Pezizomycotina</taxon>
        <taxon>Sordariomycetes</taxon>
        <taxon>Sordariomycetidae</taxon>
        <taxon>Sordariales</taxon>
        <taxon>Chaetomiaceae</taxon>
        <taxon>Parathielavia</taxon>
    </lineage>
</organism>
<feature type="compositionally biased region" description="Gly residues" evidence="1">
    <location>
        <begin position="572"/>
        <end position="582"/>
    </location>
</feature>
<feature type="compositionally biased region" description="Basic residues" evidence="1">
    <location>
        <begin position="276"/>
        <end position="290"/>
    </location>
</feature>
<dbReference type="AlphaFoldDB" id="A0AAN6TX25"/>
<gene>
    <name evidence="3" type="ORF">N657DRAFT_672891</name>
</gene>
<sequence length="607" mass="66048">MGNPFVYGGSAFGYDDMPFQSMPYDGLENSLGGLNMPSIDPKNHSPSPTPYSNTWASPVQRSFKRPSQIALFVGDMPGQGQPPNHAPIRPTLGISQVPLSQVRFASPVSSTEPPSSGSALSPRADTESFYDGFPRTPPDSAFSPLQTPMPLEPFAHAMQFRSMGPQGFVNPVDVNPTQQIEYCENDNSVVDFNFCQTRYGFDSQVSDREADAQQTGPLDFTGSRASPEPMQPMVKDKGRTSSEYPPVPRQWDMNSDGKATAKRQKGDNPDEDYRPYKRQKTTARSGTRRAVRTNTAIASPSSRRTRNPRVRTLSASRTTLICPECKQRNFPTQLDLDTHIRKQHHRPFNCVFDFAGCESTFASKNEWKRHVATQHLLLFYWACPEGACANTHRHGPCASSAFRGPNNPRGSIFNRKDLFTQHLKRMHAPKEVNHALADAKRATITTTTATATASKQTPNSSSSSTTSTSAAIAAWNARLKSLQSTAMHPRCSLPTLMKCPVPGCAASPFRGRDAWNQRMEHVAKHMDRAAQGREPRVVFGGEGDETLVDWASRADVAIIVPSSSSSSSSCGGATGEGGGGAGITAPVQGQGSDDDGNEEDAEGEEDD</sequence>
<proteinExistence type="predicted"/>
<dbReference type="Proteomes" id="UP001302602">
    <property type="component" value="Unassembled WGS sequence"/>
</dbReference>
<evidence type="ECO:0000313" key="3">
    <source>
        <dbReference type="EMBL" id="KAK4122322.1"/>
    </source>
</evidence>
<feature type="domain" description="C2H2-type" evidence="2">
    <location>
        <begin position="320"/>
        <end position="344"/>
    </location>
</feature>
<evidence type="ECO:0000259" key="2">
    <source>
        <dbReference type="SMART" id="SM00355"/>
    </source>
</evidence>
<feature type="compositionally biased region" description="Acidic residues" evidence="1">
    <location>
        <begin position="592"/>
        <end position="607"/>
    </location>
</feature>
<feature type="compositionally biased region" description="Basic and acidic residues" evidence="1">
    <location>
        <begin position="264"/>
        <end position="275"/>
    </location>
</feature>
<dbReference type="InterPro" id="IPR039970">
    <property type="entry name" value="TF_Grauzone"/>
</dbReference>
<feature type="region of interest" description="Disordered" evidence="1">
    <location>
        <begin position="105"/>
        <end position="147"/>
    </location>
</feature>
<protein>
    <recommendedName>
        <fullName evidence="2">C2H2-type domain-containing protein</fullName>
    </recommendedName>
</protein>
<dbReference type="SMART" id="SM00355">
    <property type="entry name" value="ZnF_C2H2"/>
    <property type="match status" value="2"/>
</dbReference>
<evidence type="ECO:0000313" key="4">
    <source>
        <dbReference type="Proteomes" id="UP001302602"/>
    </source>
</evidence>